<organism evidence="2 3">
    <name type="scientific">Melissococcus plutonius</name>
    <dbReference type="NCBI Taxonomy" id="33970"/>
    <lineage>
        <taxon>Bacteria</taxon>
        <taxon>Bacillati</taxon>
        <taxon>Bacillota</taxon>
        <taxon>Bacilli</taxon>
        <taxon>Lactobacillales</taxon>
        <taxon>Enterococcaceae</taxon>
        <taxon>Melissococcus</taxon>
    </lineage>
</organism>
<sequence>MIKLIVLLTTFTYSCNFFLFLYLKQRHEAAGIEKLSIIWGTNMLILLFDGIFAFIGKLIIELSFI</sequence>
<dbReference type="AlphaFoldDB" id="A0A2Z5Y393"/>
<dbReference type="RefSeq" id="WP_013773616.1">
    <property type="nucleotide sequence ID" value="NZ_AP018492.1"/>
</dbReference>
<accession>A0A2Z5Y393</accession>
<dbReference type="PROSITE" id="PS51257">
    <property type="entry name" value="PROKAR_LIPOPROTEIN"/>
    <property type="match status" value="1"/>
</dbReference>
<dbReference type="EMBL" id="AP018492">
    <property type="protein sequence ID" value="BBC61319.1"/>
    <property type="molecule type" value="Genomic_DNA"/>
</dbReference>
<reference evidence="2 3" key="1">
    <citation type="submission" date="2018-01" db="EMBL/GenBank/DDBJ databases">
        <title>Whole genome sequence of Melissococcus plutonius DAT561.</title>
        <authorList>
            <person name="Okumura K."/>
            <person name="Takamatsu D."/>
            <person name="Okura M."/>
        </authorList>
    </citation>
    <scope>NUCLEOTIDE SEQUENCE [LARGE SCALE GENOMIC DNA]</scope>
    <source>
        <strain evidence="2 3">DAT561</strain>
    </source>
</reference>
<evidence type="ECO:0000313" key="3">
    <source>
        <dbReference type="Proteomes" id="UP000269226"/>
    </source>
</evidence>
<feature type="transmembrane region" description="Helical" evidence="1">
    <location>
        <begin position="35"/>
        <end position="60"/>
    </location>
</feature>
<feature type="transmembrane region" description="Helical" evidence="1">
    <location>
        <begin position="6"/>
        <end position="23"/>
    </location>
</feature>
<evidence type="ECO:0000313" key="2">
    <source>
        <dbReference type="EMBL" id="BBC61319.1"/>
    </source>
</evidence>
<gene>
    <name evidence="2" type="ORF">DAT561_1213</name>
</gene>
<dbReference type="OMA" id="MTGMIIF"/>
<name>A0A2Z5Y393_9ENTE</name>
<proteinExistence type="predicted"/>
<keyword evidence="1" id="KW-0472">Membrane</keyword>
<dbReference type="GeneID" id="57043758"/>
<evidence type="ECO:0000256" key="1">
    <source>
        <dbReference type="SAM" id="Phobius"/>
    </source>
</evidence>
<protein>
    <submittedName>
        <fullName evidence="2">Uncharacterized protein</fullName>
    </submittedName>
</protein>
<keyword evidence="1" id="KW-0812">Transmembrane</keyword>
<keyword evidence="1" id="KW-1133">Transmembrane helix</keyword>
<dbReference type="Proteomes" id="UP000269226">
    <property type="component" value="Chromosome"/>
</dbReference>